<evidence type="ECO:0008006" key="5">
    <source>
        <dbReference type="Google" id="ProtNLM"/>
    </source>
</evidence>
<dbReference type="EMBL" id="JBBIAA010000009">
    <property type="protein sequence ID" value="MEJ5945553.1"/>
    <property type="molecule type" value="Genomic_DNA"/>
</dbReference>
<proteinExistence type="predicted"/>
<keyword evidence="2" id="KW-0472">Membrane</keyword>
<gene>
    <name evidence="3" type="ORF">WDZ17_09645</name>
</gene>
<evidence type="ECO:0000256" key="1">
    <source>
        <dbReference type="SAM" id="MobiDB-lite"/>
    </source>
</evidence>
<organism evidence="3 4">
    <name type="scientific">Pseudokineococcus basanitobsidens</name>
    <dbReference type="NCBI Taxonomy" id="1926649"/>
    <lineage>
        <taxon>Bacteria</taxon>
        <taxon>Bacillati</taxon>
        <taxon>Actinomycetota</taxon>
        <taxon>Actinomycetes</taxon>
        <taxon>Kineosporiales</taxon>
        <taxon>Kineosporiaceae</taxon>
        <taxon>Pseudokineococcus</taxon>
    </lineage>
</organism>
<keyword evidence="2" id="KW-0812">Transmembrane</keyword>
<dbReference type="Proteomes" id="UP001387100">
    <property type="component" value="Unassembled WGS sequence"/>
</dbReference>
<evidence type="ECO:0000313" key="4">
    <source>
        <dbReference type="Proteomes" id="UP001387100"/>
    </source>
</evidence>
<feature type="region of interest" description="Disordered" evidence="1">
    <location>
        <begin position="152"/>
        <end position="176"/>
    </location>
</feature>
<protein>
    <recommendedName>
        <fullName evidence="5">Secreted protein</fullName>
    </recommendedName>
</protein>
<sequence>MGQGSLALVGAVITAAAAVVGVVVAQLATARRERHQRAYAREREALLDVQDAALVVRSALRATGGAIEAAALAATPSSHVVLRTPGDAEAVQAEADGRLDVRLARVATTDVVAAVRAWQRSARYAFLGDEDVTTRDEQQAWSAMNLAVARALDDRSPRERRRGRTATSADGAVPQG</sequence>
<accession>A0ABU8RKL0</accession>
<dbReference type="RefSeq" id="WP_339574938.1">
    <property type="nucleotide sequence ID" value="NZ_JBBIAA010000009.1"/>
</dbReference>
<comment type="caution">
    <text evidence="3">The sequence shown here is derived from an EMBL/GenBank/DDBJ whole genome shotgun (WGS) entry which is preliminary data.</text>
</comment>
<name>A0ABU8RKL0_9ACTN</name>
<evidence type="ECO:0000313" key="3">
    <source>
        <dbReference type="EMBL" id="MEJ5945553.1"/>
    </source>
</evidence>
<keyword evidence="2" id="KW-1133">Transmembrane helix</keyword>
<keyword evidence="4" id="KW-1185">Reference proteome</keyword>
<reference evidence="3 4" key="1">
    <citation type="journal article" date="2017" name="Int. J. Syst. Evol. Microbiol.">
        <title>Pseudokineococcus basanitobsidens sp. nov., isolated from volcanic rock.</title>
        <authorList>
            <person name="Lee D.W."/>
            <person name="Park M.Y."/>
            <person name="Kim J.J."/>
            <person name="Kim B.S."/>
        </authorList>
    </citation>
    <scope>NUCLEOTIDE SEQUENCE [LARGE SCALE GENOMIC DNA]</scope>
    <source>
        <strain evidence="3 4">DSM 103726</strain>
    </source>
</reference>
<evidence type="ECO:0000256" key="2">
    <source>
        <dbReference type="SAM" id="Phobius"/>
    </source>
</evidence>
<feature type="transmembrane region" description="Helical" evidence="2">
    <location>
        <begin position="6"/>
        <end position="28"/>
    </location>
</feature>